<dbReference type="Proteomes" id="UP000829354">
    <property type="component" value="Chromosome X"/>
</dbReference>
<proteinExistence type="inferred from homology"/>
<dbReference type="EMBL" id="CP092625">
    <property type="protein sequence ID" value="UMM38873.1"/>
    <property type="molecule type" value="Genomic_DNA"/>
</dbReference>
<dbReference type="FunFam" id="3.40.50.300:FF:004962">
    <property type="entry name" value="Protein CBG08054"/>
    <property type="match status" value="1"/>
</dbReference>
<dbReference type="PROSITE" id="PS51419">
    <property type="entry name" value="RAB"/>
    <property type="match status" value="1"/>
</dbReference>
<dbReference type="GO" id="GO:0003924">
    <property type="term" value="F:GTPase activity"/>
    <property type="evidence" value="ECO:0007669"/>
    <property type="project" value="InterPro"/>
</dbReference>
<dbReference type="SMART" id="SM00173">
    <property type="entry name" value="RAS"/>
    <property type="match status" value="1"/>
</dbReference>
<evidence type="ECO:0000313" key="4">
    <source>
        <dbReference type="Proteomes" id="UP000829354"/>
    </source>
</evidence>
<evidence type="ECO:0000256" key="1">
    <source>
        <dbReference type="ARBA" id="ARBA00006270"/>
    </source>
</evidence>
<accession>A0AAE9JNY1</accession>
<dbReference type="Gene3D" id="3.40.50.300">
    <property type="entry name" value="P-loop containing nucleotide triphosphate hydrolases"/>
    <property type="match status" value="1"/>
</dbReference>
<keyword evidence="4" id="KW-1185">Reference proteome</keyword>
<name>A0AAE9JNY1_CAEBR</name>
<comment type="similarity">
    <text evidence="1">Belongs to the small GTPase superfamily. Rab family.</text>
</comment>
<protein>
    <submittedName>
        <fullName evidence="3">Uncharacterized protein</fullName>
    </submittedName>
</protein>
<gene>
    <name evidence="3" type="ORF">L5515_016165</name>
</gene>
<keyword evidence="2" id="KW-0547">Nucleotide-binding</keyword>
<dbReference type="InterPro" id="IPR027417">
    <property type="entry name" value="P-loop_NTPase"/>
</dbReference>
<reference evidence="3 4" key="1">
    <citation type="submission" date="2022-04" db="EMBL/GenBank/DDBJ databases">
        <title>Chromosome-level reference genomes for two strains of Caenorhabditis briggsae: an improved platform for comparative genomics.</title>
        <authorList>
            <person name="Stevens L."/>
            <person name="Andersen E."/>
        </authorList>
    </citation>
    <scope>NUCLEOTIDE SEQUENCE [LARGE SCALE GENOMIC DNA]</scope>
    <source>
        <strain evidence="3">VX34</strain>
        <tissue evidence="3">Whole-organism</tissue>
    </source>
</reference>
<dbReference type="PRINTS" id="PR00449">
    <property type="entry name" value="RASTRNSFRMNG"/>
</dbReference>
<dbReference type="InterPro" id="IPR001806">
    <property type="entry name" value="Small_GTPase"/>
</dbReference>
<dbReference type="GO" id="GO:0005525">
    <property type="term" value="F:GTP binding"/>
    <property type="evidence" value="ECO:0007669"/>
    <property type="project" value="InterPro"/>
</dbReference>
<dbReference type="PROSITE" id="PS51421">
    <property type="entry name" value="RAS"/>
    <property type="match status" value="1"/>
</dbReference>
<dbReference type="AlphaFoldDB" id="A0AAE9JNY1"/>
<organism evidence="3 4">
    <name type="scientific">Caenorhabditis briggsae</name>
    <dbReference type="NCBI Taxonomy" id="6238"/>
    <lineage>
        <taxon>Eukaryota</taxon>
        <taxon>Metazoa</taxon>
        <taxon>Ecdysozoa</taxon>
        <taxon>Nematoda</taxon>
        <taxon>Chromadorea</taxon>
        <taxon>Rhabditida</taxon>
        <taxon>Rhabditina</taxon>
        <taxon>Rhabditomorpha</taxon>
        <taxon>Rhabditoidea</taxon>
        <taxon>Rhabditidae</taxon>
        <taxon>Peloderinae</taxon>
        <taxon>Caenorhabditis</taxon>
    </lineage>
</organism>
<dbReference type="PANTHER" id="PTHR47978">
    <property type="match status" value="1"/>
</dbReference>
<dbReference type="SMART" id="SM00175">
    <property type="entry name" value="RAB"/>
    <property type="match status" value="1"/>
</dbReference>
<evidence type="ECO:0000256" key="2">
    <source>
        <dbReference type="ARBA" id="ARBA00022741"/>
    </source>
</evidence>
<sequence length="239" mass="27155">MSQNTESHVLVELPSNYIPEPSRRCKILIAGSKKVGKSAFIERIESGKFNDKKAEESLHRVIVKKIFEQKLTVELLEKDLEEFTNGETLGAEQQHMKAVDALIIFYAINDLQSFEMMKHNLPNLQRKIPPSATITIVGGKADASEIKVPWRDVDTFAETQGFSCFETSSKTGVNVDIIMQDILETVFERRFATEDDEEIFSDQPVYATTVLTSNNEEPAIVNGFCWIPLISYFRRKETN</sequence>
<dbReference type="Pfam" id="PF00071">
    <property type="entry name" value="Ras"/>
    <property type="match status" value="1"/>
</dbReference>
<dbReference type="SUPFAM" id="SSF52540">
    <property type="entry name" value="P-loop containing nucleoside triphosphate hydrolases"/>
    <property type="match status" value="1"/>
</dbReference>
<evidence type="ECO:0000313" key="3">
    <source>
        <dbReference type="EMBL" id="UMM38873.1"/>
    </source>
</evidence>